<evidence type="ECO:0000313" key="2">
    <source>
        <dbReference type="EMBL" id="CAG7819734.1"/>
    </source>
</evidence>
<evidence type="ECO:0000256" key="1">
    <source>
        <dbReference type="SAM" id="MobiDB-lite"/>
    </source>
</evidence>
<gene>
    <name evidence="2" type="ORF">AFUS01_LOCUS30164</name>
</gene>
<evidence type="ECO:0000313" key="3">
    <source>
        <dbReference type="Proteomes" id="UP000708208"/>
    </source>
</evidence>
<reference evidence="2" key="1">
    <citation type="submission" date="2021-06" db="EMBL/GenBank/DDBJ databases">
        <authorList>
            <person name="Hodson N. C."/>
            <person name="Mongue J. A."/>
            <person name="Jaron S. K."/>
        </authorList>
    </citation>
    <scope>NUCLEOTIDE SEQUENCE</scope>
</reference>
<name>A0A8J2PNY0_9HEXA</name>
<comment type="caution">
    <text evidence="2">The sequence shown here is derived from an EMBL/GenBank/DDBJ whole genome shotgun (WGS) entry which is preliminary data.</text>
</comment>
<sequence>MSITSRGKHGSERERYVEAVRLVPVGAVSAPRGVPLREIRGRVNPNLAHCARSNTPEAPLRDPAPPAVASEDTSNE</sequence>
<dbReference type="AlphaFoldDB" id="A0A8J2PNY0"/>
<keyword evidence="3" id="KW-1185">Reference proteome</keyword>
<dbReference type="Proteomes" id="UP000708208">
    <property type="component" value="Unassembled WGS sequence"/>
</dbReference>
<proteinExistence type="predicted"/>
<dbReference type="EMBL" id="CAJVCH010458126">
    <property type="protein sequence ID" value="CAG7819734.1"/>
    <property type="molecule type" value="Genomic_DNA"/>
</dbReference>
<organism evidence="2 3">
    <name type="scientific">Allacma fusca</name>
    <dbReference type="NCBI Taxonomy" id="39272"/>
    <lineage>
        <taxon>Eukaryota</taxon>
        <taxon>Metazoa</taxon>
        <taxon>Ecdysozoa</taxon>
        <taxon>Arthropoda</taxon>
        <taxon>Hexapoda</taxon>
        <taxon>Collembola</taxon>
        <taxon>Symphypleona</taxon>
        <taxon>Sminthuridae</taxon>
        <taxon>Allacma</taxon>
    </lineage>
</organism>
<feature type="region of interest" description="Disordered" evidence="1">
    <location>
        <begin position="47"/>
        <end position="76"/>
    </location>
</feature>
<protein>
    <submittedName>
        <fullName evidence="2">Uncharacterized protein</fullName>
    </submittedName>
</protein>
<accession>A0A8J2PNY0</accession>